<dbReference type="Proteomes" id="UP000031760">
    <property type="component" value="Chromosome"/>
</dbReference>
<dbReference type="HOGENOM" id="CLU_110643_0_0_10"/>
<feature type="domain" description="DUF4097" evidence="2">
    <location>
        <begin position="130"/>
        <end position="215"/>
    </location>
</feature>
<dbReference type="InterPro" id="IPR025164">
    <property type="entry name" value="Toastrack_DUF4097"/>
</dbReference>
<dbReference type="AlphaFoldDB" id="W8VW66"/>
<organism evidence="3 4">
    <name type="scientific">Nonlabens marinus S1-08</name>
    <dbReference type="NCBI Taxonomy" id="1454201"/>
    <lineage>
        <taxon>Bacteria</taxon>
        <taxon>Pseudomonadati</taxon>
        <taxon>Bacteroidota</taxon>
        <taxon>Flavobacteriia</taxon>
        <taxon>Flavobacteriales</taxon>
        <taxon>Flavobacteriaceae</taxon>
        <taxon>Nonlabens</taxon>
    </lineage>
</organism>
<dbReference type="KEGG" id="nmf:NMS_0473"/>
<proteinExistence type="predicted"/>
<feature type="signal peptide" evidence="1">
    <location>
        <begin position="1"/>
        <end position="24"/>
    </location>
</feature>
<dbReference type="EMBL" id="AP014548">
    <property type="protein sequence ID" value="BAO54482.1"/>
    <property type="molecule type" value="Genomic_DNA"/>
</dbReference>
<dbReference type="STRING" id="1454201.NMS_0473"/>
<protein>
    <recommendedName>
        <fullName evidence="2">DUF4097 domain-containing protein</fullName>
    </recommendedName>
</protein>
<gene>
    <name evidence="3" type="ORF">NMS_0473</name>
</gene>
<accession>W8VW66</accession>
<keyword evidence="4" id="KW-1185">Reference proteome</keyword>
<feature type="chain" id="PRO_5004914014" description="DUF4097 domain-containing protein" evidence="1">
    <location>
        <begin position="25"/>
        <end position="216"/>
    </location>
</feature>
<evidence type="ECO:0000256" key="1">
    <source>
        <dbReference type="SAM" id="SignalP"/>
    </source>
</evidence>
<sequence length="216" mass="24305">MIFSRGFPNIILLLCISASFCCQAQQKEAVYTYTESQNENFGVVLIDLEHYIELTITTSEQPHSFTTDDVQSGEYSNALVLQTRVANDTLFITDPVSPLFHFPQDKLSAHKVTDSKAKIVLPESHHLFLNLSNANVNLQGLFRSVIVNINTGKVNLEKLKGDTQITSVSADITAKDLENYSFEANSRNGIVTFKNENRRKKYHLKVESIYGDIDLD</sequence>
<dbReference type="RefSeq" id="WP_041495197.1">
    <property type="nucleotide sequence ID" value="NZ_AP014548.1"/>
</dbReference>
<dbReference type="Pfam" id="PF13349">
    <property type="entry name" value="DUF4097"/>
    <property type="match status" value="1"/>
</dbReference>
<evidence type="ECO:0000313" key="4">
    <source>
        <dbReference type="Proteomes" id="UP000031760"/>
    </source>
</evidence>
<evidence type="ECO:0000313" key="3">
    <source>
        <dbReference type="EMBL" id="BAO54482.1"/>
    </source>
</evidence>
<reference evidence="3 4" key="1">
    <citation type="journal article" date="2014" name="Proc. Natl. Acad. Sci. U.S.A.">
        <title>Functional characterization of flavobacteria rhodopsins reveals a unique class of light-driven chloride pump in bacteria.</title>
        <authorList>
            <person name="Yoshizawa S."/>
            <person name="Kumagai Y."/>
            <person name="Kim H."/>
            <person name="Ogura Y."/>
            <person name="Hayashi T."/>
            <person name="Iwasaki W."/>
            <person name="DeLong E.F."/>
            <person name="Kogure K."/>
        </authorList>
    </citation>
    <scope>NUCLEOTIDE SEQUENCE [LARGE SCALE GENOMIC DNA]</scope>
    <source>
        <strain evidence="3 4">S1-08</strain>
    </source>
</reference>
<evidence type="ECO:0000259" key="2">
    <source>
        <dbReference type="Pfam" id="PF13349"/>
    </source>
</evidence>
<name>W8VW66_9FLAO</name>
<keyword evidence="1" id="KW-0732">Signal</keyword>
<dbReference type="OrthoDB" id="1144071at2"/>